<organism evidence="1 2">
    <name type="scientific">Halalkalibacter wakoensis JCM 9140</name>
    <dbReference type="NCBI Taxonomy" id="1236970"/>
    <lineage>
        <taxon>Bacteria</taxon>
        <taxon>Bacillati</taxon>
        <taxon>Bacillota</taxon>
        <taxon>Bacilli</taxon>
        <taxon>Bacillales</taxon>
        <taxon>Bacillaceae</taxon>
        <taxon>Halalkalibacter</taxon>
    </lineage>
</organism>
<dbReference type="Proteomes" id="UP000018890">
    <property type="component" value="Unassembled WGS sequence"/>
</dbReference>
<dbReference type="STRING" id="1236970.JCM9140_42"/>
<reference evidence="1" key="1">
    <citation type="journal article" date="2014" name="Genome Announc.">
        <title>Draft Genome Sequences of Three Alkaliphilic Bacillus Strains, Bacillus wakoensis JCM 9140T, Bacillus akibai JCM 9157T, and Bacillus hemicellulosilyticus JCM 9152T.</title>
        <authorList>
            <person name="Yuki M."/>
            <person name="Oshima K."/>
            <person name="Suda W."/>
            <person name="Oshida Y."/>
            <person name="Kitamura K."/>
            <person name="Iida T."/>
            <person name="Hattori M."/>
            <person name="Ohkuma M."/>
        </authorList>
    </citation>
    <scope>NUCLEOTIDE SEQUENCE [LARGE SCALE GENOMIC DNA]</scope>
    <source>
        <strain evidence="1">JCM 9140</strain>
    </source>
</reference>
<keyword evidence="2" id="KW-1185">Reference proteome</keyword>
<dbReference type="GO" id="GO:0005840">
    <property type="term" value="C:ribosome"/>
    <property type="evidence" value="ECO:0007669"/>
    <property type="project" value="UniProtKB-KW"/>
</dbReference>
<accession>W4PXD0</accession>
<evidence type="ECO:0000313" key="1">
    <source>
        <dbReference type="EMBL" id="GAE24133.1"/>
    </source>
</evidence>
<protein>
    <submittedName>
        <fullName evidence="1">Ribosomal protein L32p</fullName>
    </submittedName>
</protein>
<proteinExistence type="predicted"/>
<dbReference type="RefSeq" id="WP_034740705.1">
    <property type="nucleotide sequence ID" value="NZ_BAUT01000001.1"/>
</dbReference>
<dbReference type="InterPro" id="IPR003772">
    <property type="entry name" value="YceD"/>
</dbReference>
<gene>
    <name evidence="1" type="ORF">JCM9140_42</name>
</gene>
<name>W4PXD0_9BACI</name>
<dbReference type="AlphaFoldDB" id="W4PXD0"/>
<keyword evidence="1" id="KW-0689">Ribosomal protein</keyword>
<keyword evidence="1" id="KW-0687">Ribonucleoprotein</keyword>
<sequence length="172" mass="19713">MKWSLQQLSIAKRKPFTFEEEVDLSSLKDLNPDIRSVSPFLVKGEVHYTGSMVTFQLSITGELILPCVRTLADVVFPIDLHVKEHFHPTNDYVTADVDHDEIHFFEGETIDLLPVVQELILLEIPIQVYAESETERLAPPSGKDWGIVTEEEHKNRVDPRLADLAKFFEKKD</sequence>
<evidence type="ECO:0000313" key="2">
    <source>
        <dbReference type="Proteomes" id="UP000018890"/>
    </source>
</evidence>
<dbReference type="Pfam" id="PF02620">
    <property type="entry name" value="YceD"/>
    <property type="match status" value="1"/>
</dbReference>
<comment type="caution">
    <text evidence="1">The sequence shown here is derived from an EMBL/GenBank/DDBJ whole genome shotgun (WGS) entry which is preliminary data.</text>
</comment>
<dbReference type="OrthoDB" id="9790372at2"/>
<dbReference type="EMBL" id="BAUT01000001">
    <property type="protein sequence ID" value="GAE24133.1"/>
    <property type="molecule type" value="Genomic_DNA"/>
</dbReference>